<reference evidence="3 4" key="1">
    <citation type="submission" date="2016-11" db="EMBL/GenBank/DDBJ databases">
        <title>Trade-off between light-utilization and light-protection in marine flavobacteria.</title>
        <authorList>
            <person name="Kumagai Y."/>
        </authorList>
    </citation>
    <scope>NUCLEOTIDE SEQUENCE [LARGE SCALE GENOMIC DNA]</scope>
    <source>
        <strain evidence="3 4">NBRC 107125</strain>
    </source>
</reference>
<dbReference type="InterPro" id="IPR017788">
    <property type="entry name" value="Hda"/>
</dbReference>
<dbReference type="OrthoDB" id="9784878at2"/>
<dbReference type="NCBIfam" id="TIGR03420">
    <property type="entry name" value="DnaA_homol_Hda"/>
    <property type="match status" value="1"/>
</dbReference>
<dbReference type="EMBL" id="CP019343">
    <property type="protein sequence ID" value="ARN72967.1"/>
    <property type="molecule type" value="Genomic_DNA"/>
</dbReference>
<dbReference type="InterPro" id="IPR013317">
    <property type="entry name" value="DnaA_dom"/>
</dbReference>
<organism evidence="3 4">
    <name type="scientific">Oceanicoccus sagamiensis</name>
    <dbReference type="NCBI Taxonomy" id="716816"/>
    <lineage>
        <taxon>Bacteria</taxon>
        <taxon>Pseudomonadati</taxon>
        <taxon>Pseudomonadota</taxon>
        <taxon>Gammaproteobacteria</taxon>
        <taxon>Cellvibrionales</taxon>
        <taxon>Spongiibacteraceae</taxon>
        <taxon>Oceanicoccus</taxon>
    </lineage>
</organism>
<feature type="domain" description="Hda lid" evidence="2">
    <location>
        <begin position="167"/>
        <end position="231"/>
    </location>
</feature>
<dbReference type="Proteomes" id="UP000193450">
    <property type="component" value="Chromosome"/>
</dbReference>
<proteinExistence type="predicted"/>
<dbReference type="PANTHER" id="PTHR30050:SF5">
    <property type="entry name" value="DNAA REGULATORY INACTIVATOR HDA"/>
    <property type="match status" value="1"/>
</dbReference>
<dbReference type="Pfam" id="PF22688">
    <property type="entry name" value="Hda_lid"/>
    <property type="match status" value="1"/>
</dbReference>
<dbReference type="GO" id="GO:0032297">
    <property type="term" value="P:negative regulation of DNA-templated DNA replication initiation"/>
    <property type="evidence" value="ECO:0007669"/>
    <property type="project" value="InterPro"/>
</dbReference>
<dbReference type="AlphaFoldDB" id="A0A1X9NDD4"/>
<dbReference type="InterPro" id="IPR027417">
    <property type="entry name" value="P-loop_NTPase"/>
</dbReference>
<evidence type="ECO:0000313" key="3">
    <source>
        <dbReference type="EMBL" id="ARN72967.1"/>
    </source>
</evidence>
<dbReference type="SUPFAM" id="SSF52540">
    <property type="entry name" value="P-loop containing nucleoside triphosphate hydrolases"/>
    <property type="match status" value="1"/>
</dbReference>
<dbReference type="PANTHER" id="PTHR30050">
    <property type="entry name" value="CHROMOSOMAL REPLICATION INITIATOR PROTEIN DNAA"/>
    <property type="match status" value="1"/>
</dbReference>
<dbReference type="Gene3D" id="1.10.8.60">
    <property type="match status" value="1"/>
</dbReference>
<gene>
    <name evidence="3" type="ORF">BST96_01905</name>
</gene>
<accession>A0A1X9NDD4</accession>
<feature type="domain" description="Chromosomal replication initiator protein DnaA ATPAse" evidence="1">
    <location>
        <begin position="15"/>
        <end position="159"/>
    </location>
</feature>
<evidence type="ECO:0000313" key="4">
    <source>
        <dbReference type="Proteomes" id="UP000193450"/>
    </source>
</evidence>
<dbReference type="Gene3D" id="3.40.50.300">
    <property type="entry name" value="P-loop containing nucleotide triphosphate hydrolases"/>
    <property type="match status" value="1"/>
</dbReference>
<keyword evidence="4" id="KW-1185">Reference proteome</keyword>
<dbReference type="KEGG" id="osg:BST96_01905"/>
<name>A0A1X9NDD4_9GAMM</name>
<evidence type="ECO:0000259" key="1">
    <source>
        <dbReference type="Pfam" id="PF00308"/>
    </source>
</evidence>
<sequence>MSFTFEQLPLAVQLRDDTTFDNFYAGDNALLLETLRAQLPSGERYIFLYGASRGGRSHLLQAACHQADELGLTSVYLPLTELRDYPPQELFEGLEQLSLVCLDDIDTVMGDSDWEQSLFHLFNRLQERQVHLIVSANSAVRELNSGLADLSSRLSWGAVFQLKSLSDPQRSAAIQLRAERRGLELNDEVIQFIYHRCQRDMETLLDVLDTLDHASLKEQRRLTVPFVKDIMGW</sequence>
<evidence type="ECO:0000259" key="2">
    <source>
        <dbReference type="Pfam" id="PF22688"/>
    </source>
</evidence>
<dbReference type="RefSeq" id="WP_085757062.1">
    <property type="nucleotide sequence ID" value="NZ_CP019343.1"/>
</dbReference>
<dbReference type="InterPro" id="IPR055199">
    <property type="entry name" value="Hda_lid"/>
</dbReference>
<protein>
    <submittedName>
        <fullName evidence="3">DnaA regulatory inactivator Hda</fullName>
    </submittedName>
</protein>
<dbReference type="Pfam" id="PF00308">
    <property type="entry name" value="Bac_DnaA"/>
    <property type="match status" value="1"/>
</dbReference>
<dbReference type="STRING" id="716816.BST96_01905"/>
<dbReference type="GO" id="GO:0006270">
    <property type="term" value="P:DNA replication initiation"/>
    <property type="evidence" value="ECO:0007669"/>
    <property type="project" value="TreeGrafter"/>
</dbReference>